<dbReference type="eggNOG" id="COG1999">
    <property type="taxonomic scope" value="Bacteria"/>
</dbReference>
<dbReference type="HOGENOM" id="CLU_109681_2_0_6"/>
<gene>
    <name evidence="1" type="ordered locus">Shal_0253</name>
</gene>
<dbReference type="KEGG" id="shl:Shal_0253"/>
<protein>
    <recommendedName>
        <fullName evidence="3">Transmembrane cytochrome oxidase associated protein</fullName>
    </recommendedName>
</protein>
<name>B0TNS6_SHEHH</name>
<dbReference type="STRING" id="458817.Shal_0253"/>
<dbReference type="AlphaFoldDB" id="B0TNS6"/>
<evidence type="ECO:0008006" key="3">
    <source>
        <dbReference type="Google" id="ProtNLM"/>
    </source>
</evidence>
<evidence type="ECO:0000313" key="2">
    <source>
        <dbReference type="Proteomes" id="UP000001317"/>
    </source>
</evidence>
<dbReference type="EMBL" id="CP000931">
    <property type="protein sequence ID" value="ABZ74829.1"/>
    <property type="molecule type" value="Genomic_DNA"/>
</dbReference>
<proteinExistence type="predicted"/>
<reference evidence="1" key="1">
    <citation type="submission" date="2008-01" db="EMBL/GenBank/DDBJ databases">
        <title>Complete sequence of Shewanella halifaxensis HAW-EB4.</title>
        <authorList>
            <consortium name="US DOE Joint Genome Institute"/>
            <person name="Copeland A."/>
            <person name="Lucas S."/>
            <person name="Lapidus A."/>
            <person name="Glavina del Rio T."/>
            <person name="Dalin E."/>
            <person name="Tice H."/>
            <person name="Bruce D."/>
            <person name="Goodwin L."/>
            <person name="Pitluck S."/>
            <person name="Sims D."/>
            <person name="Brettin T."/>
            <person name="Detter J.C."/>
            <person name="Han C."/>
            <person name="Kuske C.R."/>
            <person name="Schmutz J."/>
            <person name="Larimer F."/>
            <person name="Land M."/>
            <person name="Hauser L."/>
            <person name="Kyrpides N."/>
            <person name="Kim E."/>
            <person name="Zhao J.-S."/>
            <person name="Richardson P."/>
        </authorList>
    </citation>
    <scope>NUCLEOTIDE SEQUENCE [LARGE SCALE GENOMIC DNA]</scope>
    <source>
        <strain evidence="1">HAW-EB4</strain>
    </source>
</reference>
<evidence type="ECO:0000313" key="1">
    <source>
        <dbReference type="EMBL" id="ABZ74829.1"/>
    </source>
</evidence>
<dbReference type="Proteomes" id="UP000001317">
    <property type="component" value="Chromosome"/>
</dbReference>
<keyword evidence="2" id="KW-1185">Reference proteome</keyword>
<accession>B0TNS6</accession>
<sequence length="181" mass="19964">MNSPQKNGKKTLLLLLLAFALPVIAAKLVLSFNLYQGGVTNKGQLLDTDISYQSLAMVNPQPHEWQLLYQLPNHCDAVCKDRLYILQQSHVALGRNQDRVHTIIMINEHSDTAALDSSDFVTAIPSKALSQLLAQQELVIVDPLGSLVMSYPIAADHQSQIMQGKALVADLRKLLKLSRIG</sequence>
<dbReference type="RefSeq" id="WP_012275384.1">
    <property type="nucleotide sequence ID" value="NC_010334.1"/>
</dbReference>
<dbReference type="OrthoDB" id="9785445at2"/>
<organism evidence="1 2">
    <name type="scientific">Shewanella halifaxensis (strain HAW-EB4)</name>
    <dbReference type="NCBI Taxonomy" id="458817"/>
    <lineage>
        <taxon>Bacteria</taxon>
        <taxon>Pseudomonadati</taxon>
        <taxon>Pseudomonadota</taxon>
        <taxon>Gammaproteobacteria</taxon>
        <taxon>Alteromonadales</taxon>
        <taxon>Shewanellaceae</taxon>
        <taxon>Shewanella</taxon>
    </lineage>
</organism>